<feature type="coiled-coil region" evidence="3">
    <location>
        <begin position="74"/>
        <end position="101"/>
    </location>
</feature>
<dbReference type="EMBL" id="JBHSHJ010000006">
    <property type="protein sequence ID" value="MFC4789132.1"/>
    <property type="molecule type" value="Genomic_DNA"/>
</dbReference>
<reference evidence="5" key="1">
    <citation type="journal article" date="2019" name="Int. J. Syst. Evol. Microbiol.">
        <title>The Global Catalogue of Microorganisms (GCM) 10K type strain sequencing project: providing services to taxonomists for standard genome sequencing and annotation.</title>
        <authorList>
            <consortium name="The Broad Institute Genomics Platform"/>
            <consortium name="The Broad Institute Genome Sequencing Center for Infectious Disease"/>
            <person name="Wu L."/>
            <person name="Ma J."/>
        </authorList>
    </citation>
    <scope>NUCLEOTIDE SEQUENCE [LARGE SCALE GENOMIC DNA]</scope>
    <source>
        <strain evidence="5">CCUG 49452</strain>
    </source>
</reference>
<evidence type="ECO:0000313" key="5">
    <source>
        <dbReference type="Proteomes" id="UP001596001"/>
    </source>
</evidence>
<evidence type="ECO:0000256" key="3">
    <source>
        <dbReference type="SAM" id="Coils"/>
    </source>
</evidence>
<gene>
    <name evidence="4" type="ORF">ACFO6X_09085</name>
</gene>
<name>A0ABV9QHF3_9BURK</name>
<comment type="similarity">
    <text evidence="1 2">Belongs to the outer membrane factor (OMF) (TC 1.B.17) family.</text>
</comment>
<organism evidence="4 5">
    <name type="scientific">Giesbergeria sinuosa</name>
    <dbReference type="NCBI Taxonomy" id="80883"/>
    <lineage>
        <taxon>Bacteria</taxon>
        <taxon>Pseudomonadati</taxon>
        <taxon>Pseudomonadota</taxon>
        <taxon>Betaproteobacteria</taxon>
        <taxon>Burkholderiales</taxon>
        <taxon>Comamonadaceae</taxon>
        <taxon>Giesbergeria</taxon>
    </lineage>
</organism>
<dbReference type="PANTHER" id="PTHR30203:SF33">
    <property type="entry name" value="BLR4455 PROTEIN"/>
    <property type="match status" value="1"/>
</dbReference>
<protein>
    <submittedName>
        <fullName evidence="4">Efflux transporter outer membrane subunit</fullName>
    </submittedName>
</protein>
<keyword evidence="2" id="KW-1134">Transmembrane beta strand</keyword>
<evidence type="ECO:0000256" key="1">
    <source>
        <dbReference type="ARBA" id="ARBA00007613"/>
    </source>
</evidence>
<dbReference type="Proteomes" id="UP001596001">
    <property type="component" value="Unassembled WGS sequence"/>
</dbReference>
<dbReference type="PROSITE" id="PS51257">
    <property type="entry name" value="PROKAR_LIPOPROTEIN"/>
    <property type="match status" value="1"/>
</dbReference>
<dbReference type="Gene3D" id="2.20.200.10">
    <property type="entry name" value="Outer membrane efflux proteins (OEP)"/>
    <property type="match status" value="1"/>
</dbReference>
<dbReference type="RefSeq" id="WP_382432229.1">
    <property type="nucleotide sequence ID" value="NZ_JBHSHJ010000006.1"/>
</dbReference>
<dbReference type="InterPro" id="IPR010131">
    <property type="entry name" value="MdtP/NodT-like"/>
</dbReference>
<keyword evidence="5" id="KW-1185">Reference proteome</keyword>
<keyword evidence="2" id="KW-0564">Palmitate</keyword>
<comment type="caution">
    <text evidence="4">The sequence shown here is derived from an EMBL/GenBank/DDBJ whole genome shotgun (WGS) entry which is preliminary data.</text>
</comment>
<evidence type="ECO:0000313" key="4">
    <source>
        <dbReference type="EMBL" id="MFC4789132.1"/>
    </source>
</evidence>
<sequence length="480" mass="51860">MKAPPMRNTRLTLTWMAAALLAGCSMTPAYVRPEAPVAPQWPMTTDAVQAGHAHTAANVLWQDFIDDARLRELVAMALQNNRDLRAALANLEQARAQYQIRKADQLPTIQAGVTGNRQPKTDGSGDISSAYSAGLSLASWEIDFFGRIASLKDAALAQFLATQEARNAVQTSLVASVSSTWLSLQTNNELLALTQRTLVTREDSLRLVRLRFEQGVASALDLRQAESLLASARATLAQQQRLRALDVNALTQLVGQTLPDTLLELRSSTEARSALREVPVGLPSDLLEHRPDIRQAEQQLVAAHANIGAARAAFFPRIALTASAGTASSALSGLFQSGSWGWTLAPQAMLPIFDSGRNQANLEAAQASRDLALAQYEKAIQTAFREVADALAGYATLGPQLQAQQEQVQAEAERFRLADLRYRNGVASHLEVLDAQRTLFASQQALTQTQLAQRQNQIALYKAVGGGWKAPPAAESALAQ</sequence>
<dbReference type="InterPro" id="IPR003423">
    <property type="entry name" value="OMP_efflux"/>
</dbReference>
<comment type="subcellular location">
    <subcellularLocation>
        <location evidence="2">Cell membrane</location>
        <topology evidence="2">Lipid-anchor</topology>
    </subcellularLocation>
</comment>
<dbReference type="PANTHER" id="PTHR30203">
    <property type="entry name" value="OUTER MEMBRANE CATION EFFLUX PROTEIN"/>
    <property type="match status" value="1"/>
</dbReference>
<keyword evidence="2" id="KW-0812">Transmembrane</keyword>
<dbReference type="Pfam" id="PF02321">
    <property type="entry name" value="OEP"/>
    <property type="match status" value="2"/>
</dbReference>
<feature type="chain" id="PRO_5044965239" evidence="2">
    <location>
        <begin position="32"/>
        <end position="480"/>
    </location>
</feature>
<accession>A0ABV9QHF3</accession>
<dbReference type="SUPFAM" id="SSF56954">
    <property type="entry name" value="Outer membrane efflux proteins (OEP)"/>
    <property type="match status" value="1"/>
</dbReference>
<keyword evidence="2" id="KW-0472">Membrane</keyword>
<keyword evidence="3" id="KW-0175">Coiled coil</keyword>
<keyword evidence="2" id="KW-0732">Signal</keyword>
<dbReference type="Gene3D" id="1.20.1600.10">
    <property type="entry name" value="Outer membrane efflux proteins (OEP)"/>
    <property type="match status" value="1"/>
</dbReference>
<proteinExistence type="inferred from homology"/>
<dbReference type="NCBIfam" id="TIGR01845">
    <property type="entry name" value="outer_NodT"/>
    <property type="match status" value="1"/>
</dbReference>
<feature type="signal peptide" evidence="2">
    <location>
        <begin position="1"/>
        <end position="31"/>
    </location>
</feature>
<evidence type="ECO:0000256" key="2">
    <source>
        <dbReference type="RuleBase" id="RU362097"/>
    </source>
</evidence>
<keyword evidence="2" id="KW-0449">Lipoprotein</keyword>